<protein>
    <recommendedName>
        <fullName evidence="3">Non-specific serine/threonine protein kinase</fullName>
    </recommendedName>
</protein>
<evidence type="ECO:0000313" key="1">
    <source>
        <dbReference type="EMBL" id="KIM86109.1"/>
    </source>
</evidence>
<proteinExistence type="predicted"/>
<dbReference type="STRING" id="765440.A0A0C3G2Q4"/>
<gene>
    <name evidence="1" type="ORF">PILCRDRAFT_65496</name>
</gene>
<evidence type="ECO:0008006" key="3">
    <source>
        <dbReference type="Google" id="ProtNLM"/>
    </source>
</evidence>
<name>A0A0C3G2Q4_PILCF</name>
<accession>A0A0C3G2Q4</accession>
<dbReference type="Proteomes" id="UP000054166">
    <property type="component" value="Unassembled WGS sequence"/>
</dbReference>
<reference evidence="2" key="2">
    <citation type="submission" date="2015-01" db="EMBL/GenBank/DDBJ databases">
        <title>Evolutionary Origins and Diversification of the Mycorrhizal Mutualists.</title>
        <authorList>
            <consortium name="DOE Joint Genome Institute"/>
            <consortium name="Mycorrhizal Genomics Consortium"/>
            <person name="Kohler A."/>
            <person name="Kuo A."/>
            <person name="Nagy L.G."/>
            <person name="Floudas D."/>
            <person name="Copeland A."/>
            <person name="Barry K.W."/>
            <person name="Cichocki N."/>
            <person name="Veneault-Fourrey C."/>
            <person name="LaButti K."/>
            <person name="Lindquist E.A."/>
            <person name="Lipzen A."/>
            <person name="Lundell T."/>
            <person name="Morin E."/>
            <person name="Murat C."/>
            <person name="Riley R."/>
            <person name="Ohm R."/>
            <person name="Sun H."/>
            <person name="Tunlid A."/>
            <person name="Henrissat B."/>
            <person name="Grigoriev I.V."/>
            <person name="Hibbett D.S."/>
            <person name="Martin F."/>
        </authorList>
    </citation>
    <scope>NUCLEOTIDE SEQUENCE [LARGE SCALE GENOMIC DNA]</scope>
    <source>
        <strain evidence="2">F 1598</strain>
    </source>
</reference>
<keyword evidence="2" id="KW-1185">Reference proteome</keyword>
<dbReference type="EMBL" id="KN832983">
    <property type="protein sequence ID" value="KIM86109.1"/>
    <property type="molecule type" value="Genomic_DNA"/>
</dbReference>
<feature type="non-terminal residue" evidence="1">
    <location>
        <position position="1"/>
    </location>
</feature>
<organism evidence="1 2">
    <name type="scientific">Piloderma croceum (strain F 1598)</name>
    <dbReference type="NCBI Taxonomy" id="765440"/>
    <lineage>
        <taxon>Eukaryota</taxon>
        <taxon>Fungi</taxon>
        <taxon>Dikarya</taxon>
        <taxon>Basidiomycota</taxon>
        <taxon>Agaricomycotina</taxon>
        <taxon>Agaricomycetes</taxon>
        <taxon>Agaricomycetidae</taxon>
        <taxon>Atheliales</taxon>
        <taxon>Atheliaceae</taxon>
        <taxon>Piloderma</taxon>
    </lineage>
</organism>
<sequence length="173" mass="19536">YLTCAPIATPYTPPGHATHGFVAYDLERDMKVFVKDTWCVDLLGINREGETYKLLCEAGVRNIASYSTVGDIDDQQTVTHLYKDKLWACPTARKLVPHHHYQLMLDMIGDSLTKFSSIYEMLQCVLDALECTYFLNILIYSFLTLRAAGHEDTFNAGVLHCDISIRNILIVNG</sequence>
<dbReference type="OrthoDB" id="5592585at2759"/>
<reference evidence="1 2" key="1">
    <citation type="submission" date="2014-04" db="EMBL/GenBank/DDBJ databases">
        <authorList>
            <consortium name="DOE Joint Genome Institute"/>
            <person name="Kuo A."/>
            <person name="Tarkka M."/>
            <person name="Buscot F."/>
            <person name="Kohler A."/>
            <person name="Nagy L.G."/>
            <person name="Floudas D."/>
            <person name="Copeland A."/>
            <person name="Barry K.W."/>
            <person name="Cichocki N."/>
            <person name="Veneault-Fourrey C."/>
            <person name="LaButti K."/>
            <person name="Lindquist E.A."/>
            <person name="Lipzen A."/>
            <person name="Lundell T."/>
            <person name="Morin E."/>
            <person name="Murat C."/>
            <person name="Sun H."/>
            <person name="Tunlid A."/>
            <person name="Henrissat B."/>
            <person name="Grigoriev I.V."/>
            <person name="Hibbett D.S."/>
            <person name="Martin F."/>
            <person name="Nordberg H.P."/>
            <person name="Cantor M.N."/>
            <person name="Hua S.X."/>
        </authorList>
    </citation>
    <scope>NUCLEOTIDE SEQUENCE [LARGE SCALE GENOMIC DNA]</scope>
    <source>
        <strain evidence="1 2">F 1598</strain>
    </source>
</reference>
<dbReference type="HOGENOM" id="CLU_006410_1_1_1"/>
<dbReference type="AlphaFoldDB" id="A0A0C3G2Q4"/>
<evidence type="ECO:0000313" key="2">
    <source>
        <dbReference type="Proteomes" id="UP000054166"/>
    </source>
</evidence>
<dbReference type="InParanoid" id="A0A0C3G2Q4"/>